<evidence type="ECO:0000259" key="5">
    <source>
        <dbReference type="Pfam" id="PF04198"/>
    </source>
</evidence>
<dbReference type="InterPro" id="IPR037171">
    <property type="entry name" value="NagB/RpiA_transferase-like"/>
</dbReference>
<evidence type="ECO:0000313" key="8">
    <source>
        <dbReference type="Proteomes" id="UP000276389"/>
    </source>
</evidence>
<reference evidence="7 8" key="1">
    <citation type="submission" date="2018-12" db="EMBL/GenBank/DDBJ databases">
        <title>The Genome Submission of two Enterobacter spp. strains.</title>
        <authorList>
            <person name="Wu W."/>
            <person name="Wei L."/>
            <person name="Feng Y."/>
            <person name="Zong Z."/>
        </authorList>
    </citation>
    <scope>NUCLEOTIDE SEQUENCE [LARGE SCALE GENOMIC DNA]</scope>
    <source>
        <strain evidence="7 8">WCHEHu045002</strain>
    </source>
</reference>
<dbReference type="GO" id="GO:0003677">
    <property type="term" value="F:DNA binding"/>
    <property type="evidence" value="ECO:0007669"/>
    <property type="project" value="UniProtKB-KW"/>
</dbReference>
<comment type="caution">
    <text evidence="7">The sequence shown here is derived from an EMBL/GenBank/DDBJ whole genome shotgun (WGS) entry which is preliminary data.</text>
</comment>
<dbReference type="EMBL" id="JAMWJU010000001">
    <property type="protein sequence ID" value="MEB7541590.1"/>
    <property type="molecule type" value="Genomic_DNA"/>
</dbReference>
<keyword evidence="2" id="KW-0805">Transcription regulation</keyword>
<dbReference type="OrthoDB" id="7065657at2"/>
<dbReference type="Gene3D" id="3.40.50.1360">
    <property type="match status" value="1"/>
</dbReference>
<comment type="similarity">
    <text evidence="1">Belongs to the SorC transcriptional regulatory family.</text>
</comment>
<dbReference type="Proteomes" id="UP001310558">
    <property type="component" value="Unassembled WGS sequence"/>
</dbReference>
<reference evidence="6 9" key="2">
    <citation type="submission" date="2022-06" db="EMBL/GenBank/DDBJ databases">
        <title>Whole Genome analysis of Bacterial isolates collected during year 2020 from Guwahati, Assam, India.</title>
        <authorList>
            <person name="Mendem S.K."/>
            <person name="Rakshit O."/>
            <person name="Murugesan D."/>
            <person name="Saikia K."/>
            <person name="Shome R."/>
            <person name="Raisen C."/>
            <person name="Holmes M.A."/>
            <person name="Shome B.R."/>
        </authorList>
    </citation>
    <scope>NUCLEOTIDE SEQUENCE [LARGE SCALE GENOMIC DNA]</scope>
    <source>
        <strain evidence="6 9">Sil NS 53</strain>
    </source>
</reference>
<dbReference type="AlphaFoldDB" id="A0A3R9PYN9"/>
<organism evidence="7 8">
    <name type="scientific">Enterobacter huaxiensis</name>
    <dbReference type="NCBI Taxonomy" id="2494702"/>
    <lineage>
        <taxon>Bacteria</taxon>
        <taxon>Pseudomonadati</taxon>
        <taxon>Pseudomonadota</taxon>
        <taxon>Gammaproteobacteria</taxon>
        <taxon>Enterobacterales</taxon>
        <taxon>Enterobacteriaceae</taxon>
        <taxon>Enterobacter</taxon>
    </lineage>
</organism>
<evidence type="ECO:0000313" key="6">
    <source>
        <dbReference type="EMBL" id="MEB7541590.1"/>
    </source>
</evidence>
<keyword evidence="9" id="KW-1185">Reference proteome</keyword>
<feature type="domain" description="Sugar-binding" evidence="5">
    <location>
        <begin position="73"/>
        <end position="320"/>
    </location>
</feature>
<dbReference type="InterPro" id="IPR007324">
    <property type="entry name" value="Sugar-bd_dom_put"/>
</dbReference>
<dbReference type="PANTHER" id="PTHR34294:SF1">
    <property type="entry name" value="TRANSCRIPTIONAL REGULATOR LSRR"/>
    <property type="match status" value="1"/>
</dbReference>
<dbReference type="InterPro" id="IPR036388">
    <property type="entry name" value="WH-like_DNA-bd_sf"/>
</dbReference>
<accession>A0A3R9PYN9</accession>
<name>A0A3R9PYN9_9ENTR</name>
<dbReference type="EMBL" id="RWHU01000002">
    <property type="protein sequence ID" value="RSK69194.1"/>
    <property type="molecule type" value="Genomic_DNA"/>
</dbReference>
<evidence type="ECO:0000256" key="3">
    <source>
        <dbReference type="ARBA" id="ARBA00023125"/>
    </source>
</evidence>
<gene>
    <name evidence="7" type="ORF">EJE24_05215</name>
    <name evidence="6" type="ORF">NGC28_03890</name>
</gene>
<evidence type="ECO:0000256" key="2">
    <source>
        <dbReference type="ARBA" id="ARBA00023015"/>
    </source>
</evidence>
<dbReference type="SUPFAM" id="SSF100950">
    <property type="entry name" value="NagB/RpiA/CoA transferase-like"/>
    <property type="match status" value="1"/>
</dbReference>
<dbReference type="Proteomes" id="UP000276389">
    <property type="component" value="Unassembled WGS sequence"/>
</dbReference>
<evidence type="ECO:0000313" key="9">
    <source>
        <dbReference type="Proteomes" id="UP001310558"/>
    </source>
</evidence>
<protein>
    <recommendedName>
        <fullName evidence="5">Sugar-binding domain-containing protein</fullName>
    </recommendedName>
</protein>
<proteinExistence type="inferred from homology"/>
<dbReference type="InterPro" id="IPR051054">
    <property type="entry name" value="SorC_transcr_regulators"/>
</dbReference>
<evidence type="ECO:0000313" key="7">
    <source>
        <dbReference type="EMBL" id="RSK69194.1"/>
    </source>
</evidence>
<dbReference type="Pfam" id="PF04198">
    <property type="entry name" value="Sugar-bind"/>
    <property type="match status" value="1"/>
</dbReference>
<keyword evidence="4" id="KW-0804">Transcription</keyword>
<dbReference type="PANTHER" id="PTHR34294">
    <property type="entry name" value="TRANSCRIPTIONAL REGULATOR-RELATED"/>
    <property type="match status" value="1"/>
</dbReference>
<dbReference type="RefSeq" id="WP_119934442.1">
    <property type="nucleotide sequence ID" value="NZ_CP043342.1"/>
</dbReference>
<dbReference type="Gene3D" id="1.10.10.10">
    <property type="entry name" value="Winged helix-like DNA-binding domain superfamily/Winged helix DNA-binding domain"/>
    <property type="match status" value="1"/>
</dbReference>
<evidence type="ECO:0000256" key="4">
    <source>
        <dbReference type="ARBA" id="ARBA00023163"/>
    </source>
</evidence>
<sequence>MPKTKALPRWQNADPRYIYSLVARRYFSEMKTKVEIAEELGVSRFKVARLIDEAIEQEYVKFIFPKQQALDEEIARNLCEKYSLTDAVVLPASEAWSTQEQLNVKLGGITANYLSETLQEGMKFGMAWGRVLSSTVSQLVSLPSLDVVQLSGVHPGIEFSQGPIDLIHKIAAISHGKAHPMYVPMWVDDESLARKLADDQAVLDTQKFYSCMDVVITGIGAWKTGSSSLCDIFPTAWRESLMQQDIAADVCVTLVSSEGEILDSPMNRLGFGITTEQLRATKKVIGVAGGEEKYEGIVASLKSGLLNVLITDFDTAIKLLD</sequence>
<evidence type="ECO:0000256" key="1">
    <source>
        <dbReference type="ARBA" id="ARBA00010466"/>
    </source>
</evidence>
<dbReference type="GO" id="GO:0030246">
    <property type="term" value="F:carbohydrate binding"/>
    <property type="evidence" value="ECO:0007669"/>
    <property type="project" value="InterPro"/>
</dbReference>
<keyword evidence="3" id="KW-0238">DNA-binding</keyword>